<dbReference type="GO" id="GO:0005524">
    <property type="term" value="F:ATP binding"/>
    <property type="evidence" value="ECO:0007669"/>
    <property type="project" value="UniProtKB-KW"/>
</dbReference>
<dbReference type="PRINTS" id="PR01590">
    <property type="entry name" value="HTHFIS"/>
</dbReference>
<evidence type="ECO:0000256" key="3">
    <source>
        <dbReference type="ARBA" id="ARBA00023015"/>
    </source>
</evidence>
<dbReference type="InterPro" id="IPR002197">
    <property type="entry name" value="HTH_Fis"/>
</dbReference>
<feature type="domain" description="Sigma-54 factor interaction" evidence="5">
    <location>
        <begin position="1"/>
        <end position="154"/>
    </location>
</feature>
<accession>A0A3B8N857</accession>
<dbReference type="SUPFAM" id="SSF46689">
    <property type="entry name" value="Homeodomain-like"/>
    <property type="match status" value="1"/>
</dbReference>
<evidence type="ECO:0000259" key="5">
    <source>
        <dbReference type="PROSITE" id="PS50045"/>
    </source>
</evidence>
<evidence type="ECO:0000256" key="2">
    <source>
        <dbReference type="ARBA" id="ARBA00022840"/>
    </source>
</evidence>
<evidence type="ECO:0000313" key="6">
    <source>
        <dbReference type="EMBL" id="HAA84426.1"/>
    </source>
</evidence>
<dbReference type="InterPro" id="IPR009057">
    <property type="entry name" value="Homeodomain-like_sf"/>
</dbReference>
<keyword evidence="1" id="KW-0547">Nucleotide-binding</keyword>
<dbReference type="InterPro" id="IPR025944">
    <property type="entry name" value="Sigma_54_int_dom_CS"/>
</dbReference>
<dbReference type="Gene3D" id="1.10.10.60">
    <property type="entry name" value="Homeodomain-like"/>
    <property type="match status" value="1"/>
</dbReference>
<dbReference type="Pfam" id="PF00158">
    <property type="entry name" value="Sigma54_activat"/>
    <property type="match status" value="1"/>
</dbReference>
<dbReference type="Gene3D" id="1.10.8.60">
    <property type="match status" value="1"/>
</dbReference>
<evidence type="ECO:0000313" key="7">
    <source>
        <dbReference type="Proteomes" id="UP000257240"/>
    </source>
</evidence>
<dbReference type="InterPro" id="IPR058031">
    <property type="entry name" value="AAA_lid_NorR"/>
</dbReference>
<organism evidence="6 7">
    <name type="scientific">Thermodesulfobacterium commune</name>
    <dbReference type="NCBI Taxonomy" id="1741"/>
    <lineage>
        <taxon>Bacteria</taxon>
        <taxon>Pseudomonadati</taxon>
        <taxon>Thermodesulfobacteriota</taxon>
        <taxon>Thermodesulfobacteria</taxon>
        <taxon>Thermodesulfobacteriales</taxon>
        <taxon>Thermodesulfobacteriaceae</taxon>
        <taxon>Thermodesulfobacterium</taxon>
    </lineage>
</organism>
<dbReference type="PANTHER" id="PTHR32071">
    <property type="entry name" value="TRANSCRIPTIONAL REGULATORY PROTEIN"/>
    <property type="match status" value="1"/>
</dbReference>
<comment type="caution">
    <text evidence="6">The sequence shown here is derived from an EMBL/GenBank/DDBJ whole genome shotgun (WGS) entry which is preliminary data.</text>
</comment>
<dbReference type="Pfam" id="PF25601">
    <property type="entry name" value="AAA_lid_14"/>
    <property type="match status" value="1"/>
</dbReference>
<keyword evidence="3" id="KW-0805">Transcription regulation</keyword>
<keyword evidence="4" id="KW-0804">Transcription</keyword>
<dbReference type="GO" id="GO:0006355">
    <property type="term" value="P:regulation of DNA-templated transcription"/>
    <property type="evidence" value="ECO:0007669"/>
    <property type="project" value="InterPro"/>
</dbReference>
<dbReference type="Gene3D" id="3.40.50.300">
    <property type="entry name" value="P-loop containing nucleotide triphosphate hydrolases"/>
    <property type="match status" value="1"/>
</dbReference>
<gene>
    <name evidence="6" type="ORF">DCE01_06560</name>
</gene>
<dbReference type="SUPFAM" id="SSF52540">
    <property type="entry name" value="P-loop containing nucleoside triphosphate hydrolases"/>
    <property type="match status" value="1"/>
</dbReference>
<reference evidence="6 7" key="1">
    <citation type="journal article" date="2018" name="Nat. Biotechnol.">
        <title>A standardized bacterial taxonomy based on genome phylogeny substantially revises the tree of life.</title>
        <authorList>
            <person name="Parks D.H."/>
            <person name="Chuvochina M."/>
            <person name="Waite D.W."/>
            <person name="Rinke C."/>
            <person name="Skarshewski A."/>
            <person name="Chaumeil P.A."/>
            <person name="Hugenholtz P."/>
        </authorList>
    </citation>
    <scope>NUCLEOTIDE SEQUENCE [LARGE SCALE GENOMIC DNA]</scope>
    <source>
        <strain evidence="6">UBA12529</strain>
    </source>
</reference>
<keyword evidence="2" id="KW-0067">ATP-binding</keyword>
<dbReference type="InterPro" id="IPR027417">
    <property type="entry name" value="P-loop_NTPase"/>
</dbReference>
<dbReference type="Pfam" id="PF02954">
    <property type="entry name" value="HTH_8"/>
    <property type="match status" value="1"/>
</dbReference>
<dbReference type="InterPro" id="IPR002078">
    <property type="entry name" value="Sigma_54_int"/>
</dbReference>
<proteinExistence type="predicted"/>
<evidence type="ECO:0000256" key="1">
    <source>
        <dbReference type="ARBA" id="ARBA00022741"/>
    </source>
</evidence>
<dbReference type="PROSITE" id="PS00688">
    <property type="entry name" value="SIGMA54_INTERACT_3"/>
    <property type="match status" value="1"/>
</dbReference>
<dbReference type="Proteomes" id="UP000257240">
    <property type="component" value="Unassembled WGS sequence"/>
</dbReference>
<protein>
    <submittedName>
        <fullName evidence="6">RNA polymerase subunit sigma-54</fullName>
    </submittedName>
</protein>
<dbReference type="AlphaFoldDB" id="A0A3B8N857"/>
<evidence type="ECO:0000256" key="4">
    <source>
        <dbReference type="ARBA" id="ARBA00023163"/>
    </source>
</evidence>
<name>A0A3B8N857_9BACT</name>
<dbReference type="PROSITE" id="PS50045">
    <property type="entry name" value="SIGMA54_INTERACT_4"/>
    <property type="match status" value="1"/>
</dbReference>
<dbReference type="CDD" id="cd00009">
    <property type="entry name" value="AAA"/>
    <property type="match status" value="1"/>
</dbReference>
<dbReference type="GO" id="GO:0043565">
    <property type="term" value="F:sequence-specific DNA binding"/>
    <property type="evidence" value="ECO:0007669"/>
    <property type="project" value="InterPro"/>
</dbReference>
<dbReference type="EMBL" id="DLVE01000081">
    <property type="protein sequence ID" value="HAA84426.1"/>
    <property type="molecule type" value="Genomic_DNA"/>
</dbReference>
<sequence>MFYSPIKTKPGKFEIANRGTLFLDEIGDLSAKLQAKLLRVLQERQVERLGAEQPIKVDVRIIAATNKDLEKEVEAGRFREDLFYRLNVIPIKIPPLRKRKEDIVLLANFFLKKVCEREGVPLKRLSEKTVQRLLDYRWPGNVRELENLVERLVILTDKEIIEPEDLSYPFGSSLTSGESEVVRTPVCLSPISSNQEGLSLPDLTEEGIDLTSLIKEIEVFYLKKALEKASGVKTKAAKLLKLNRTTFIEKLKKYNLV</sequence>